<comment type="similarity">
    <text evidence="1">Belongs to the CpsD/CapB family.</text>
</comment>
<keyword evidence="14" id="KW-1185">Reference proteome</keyword>
<keyword evidence="11" id="KW-1133">Transmembrane helix</keyword>
<evidence type="ECO:0000256" key="3">
    <source>
        <dbReference type="ARBA" id="ARBA00022679"/>
    </source>
</evidence>
<feature type="transmembrane region" description="Helical" evidence="11">
    <location>
        <begin position="56"/>
        <end position="76"/>
    </location>
</feature>
<feature type="coiled-coil region" evidence="9">
    <location>
        <begin position="244"/>
        <end position="271"/>
    </location>
</feature>
<evidence type="ECO:0000259" key="12">
    <source>
        <dbReference type="Pfam" id="PF13614"/>
    </source>
</evidence>
<evidence type="ECO:0000256" key="6">
    <source>
        <dbReference type="ARBA" id="ARBA00022840"/>
    </source>
</evidence>
<dbReference type="Pfam" id="PF13614">
    <property type="entry name" value="AAA_31"/>
    <property type="match status" value="1"/>
</dbReference>
<feature type="compositionally biased region" description="Acidic residues" evidence="10">
    <location>
        <begin position="749"/>
        <end position="758"/>
    </location>
</feature>
<keyword evidence="11" id="KW-0812">Transmembrane</keyword>
<dbReference type="CDD" id="cd05387">
    <property type="entry name" value="BY-kinase"/>
    <property type="match status" value="1"/>
</dbReference>
<reference evidence="13 14" key="1">
    <citation type="submission" date="2020-10" db="EMBL/GenBank/DDBJ databases">
        <title>Wide distribution of Phycisphaera-like planctomycetes from WD2101 soil group in peatlands and genome analysis of the first cultivated representative.</title>
        <authorList>
            <person name="Dedysh S.N."/>
            <person name="Beletsky A.V."/>
            <person name="Ivanova A."/>
            <person name="Kulichevskaya I.S."/>
            <person name="Suzina N.E."/>
            <person name="Philippov D.A."/>
            <person name="Rakitin A.L."/>
            <person name="Mardanov A.V."/>
            <person name="Ravin N.V."/>
        </authorList>
    </citation>
    <scope>NUCLEOTIDE SEQUENCE [LARGE SCALE GENOMIC DNA]</scope>
    <source>
        <strain evidence="13 14">M1803</strain>
    </source>
</reference>
<dbReference type="RefSeq" id="WP_206294317.1">
    <property type="nucleotide sequence ID" value="NZ_CP063458.1"/>
</dbReference>
<keyword evidence="5" id="KW-0418">Kinase</keyword>
<dbReference type="KEGG" id="hbs:IPV69_07350"/>
<evidence type="ECO:0000256" key="5">
    <source>
        <dbReference type="ARBA" id="ARBA00022777"/>
    </source>
</evidence>
<dbReference type="PANTHER" id="PTHR32309">
    <property type="entry name" value="TYROSINE-PROTEIN KINASE"/>
    <property type="match status" value="1"/>
</dbReference>
<feature type="region of interest" description="Disordered" evidence="10">
    <location>
        <begin position="721"/>
        <end position="758"/>
    </location>
</feature>
<evidence type="ECO:0000256" key="7">
    <source>
        <dbReference type="ARBA" id="ARBA00023137"/>
    </source>
</evidence>
<evidence type="ECO:0000313" key="14">
    <source>
        <dbReference type="Proteomes" id="UP000593765"/>
    </source>
</evidence>
<accession>A0A7M2X079</accession>
<dbReference type="InterPro" id="IPR050445">
    <property type="entry name" value="Bact_polysacc_biosynth/exp"/>
</dbReference>
<dbReference type="GO" id="GO:0005886">
    <property type="term" value="C:plasma membrane"/>
    <property type="evidence" value="ECO:0007669"/>
    <property type="project" value="TreeGrafter"/>
</dbReference>
<comment type="catalytic activity">
    <reaction evidence="8">
        <text>L-tyrosyl-[protein] + ATP = O-phospho-L-tyrosyl-[protein] + ADP + H(+)</text>
        <dbReference type="Rhea" id="RHEA:10596"/>
        <dbReference type="Rhea" id="RHEA-COMP:10136"/>
        <dbReference type="Rhea" id="RHEA-COMP:20101"/>
        <dbReference type="ChEBI" id="CHEBI:15378"/>
        <dbReference type="ChEBI" id="CHEBI:30616"/>
        <dbReference type="ChEBI" id="CHEBI:46858"/>
        <dbReference type="ChEBI" id="CHEBI:61978"/>
        <dbReference type="ChEBI" id="CHEBI:456216"/>
        <dbReference type="EC" id="2.7.10.2"/>
    </reaction>
</comment>
<protein>
    <recommendedName>
        <fullName evidence="2">non-specific protein-tyrosine kinase</fullName>
        <ecNumber evidence="2">2.7.10.2</ecNumber>
    </recommendedName>
</protein>
<feature type="transmembrane region" description="Helical" evidence="11">
    <location>
        <begin position="444"/>
        <end position="467"/>
    </location>
</feature>
<dbReference type="Gene3D" id="3.40.50.300">
    <property type="entry name" value="P-loop containing nucleotide triphosphate hydrolases"/>
    <property type="match status" value="1"/>
</dbReference>
<evidence type="ECO:0000256" key="11">
    <source>
        <dbReference type="SAM" id="Phobius"/>
    </source>
</evidence>
<dbReference type="EMBL" id="CP063458">
    <property type="protein sequence ID" value="QOV91166.1"/>
    <property type="molecule type" value="Genomic_DNA"/>
</dbReference>
<keyword evidence="7" id="KW-0829">Tyrosine-protein kinase</keyword>
<evidence type="ECO:0000256" key="10">
    <source>
        <dbReference type="SAM" id="MobiDB-lite"/>
    </source>
</evidence>
<gene>
    <name evidence="13" type="ORF">IPV69_07350</name>
</gene>
<keyword evidence="4" id="KW-0547">Nucleotide-binding</keyword>
<keyword evidence="3" id="KW-0808">Transferase</keyword>
<evidence type="ECO:0000256" key="4">
    <source>
        <dbReference type="ARBA" id="ARBA00022741"/>
    </source>
</evidence>
<dbReference type="Proteomes" id="UP000593765">
    <property type="component" value="Chromosome"/>
</dbReference>
<organism evidence="13 14">
    <name type="scientific">Humisphaera borealis</name>
    <dbReference type="NCBI Taxonomy" id="2807512"/>
    <lineage>
        <taxon>Bacteria</taxon>
        <taxon>Pseudomonadati</taxon>
        <taxon>Planctomycetota</taxon>
        <taxon>Phycisphaerae</taxon>
        <taxon>Tepidisphaerales</taxon>
        <taxon>Tepidisphaeraceae</taxon>
        <taxon>Humisphaera</taxon>
    </lineage>
</organism>
<dbReference type="InterPro" id="IPR005702">
    <property type="entry name" value="Wzc-like_C"/>
</dbReference>
<evidence type="ECO:0000256" key="8">
    <source>
        <dbReference type="ARBA" id="ARBA00051245"/>
    </source>
</evidence>
<evidence type="ECO:0000256" key="2">
    <source>
        <dbReference type="ARBA" id="ARBA00011903"/>
    </source>
</evidence>
<evidence type="ECO:0000256" key="9">
    <source>
        <dbReference type="SAM" id="Coils"/>
    </source>
</evidence>
<dbReference type="AlphaFoldDB" id="A0A7M2X079"/>
<keyword evidence="11" id="KW-0472">Membrane</keyword>
<evidence type="ECO:0000313" key="13">
    <source>
        <dbReference type="EMBL" id="QOV91166.1"/>
    </source>
</evidence>
<sequence>MSNEIQVSSFGGAGLPMQPGMPGIGGGLGGYYGGTQTPPTDDSPFKKLHRLLRGRYLLAFVLGFLGAAAGAVAGYISQKPAFKAEGMIEIKPIISSADPTKNESVMVMFSSYVNSQMARLQSDVIVKQAMKDPRWQAVRPGPVTDAAVAAFAEKLTIALPPRSNTIIVVGYADNAPDTQKVAPAAIQSLLDAYYGEYNKDDTLKIEARIKNAENNDRDINNQIAAKRALIQNLSKVSDGDPTQLRYYEQELVEKEKELSLLREAIAAVKQAGSGTFAKPAVEDWARVDGTMASKVKLRDDLALIIGNLAAQLGPNHPQVLSRKRELDALVAYIDQMAATLETRYVIRLNVDGSGHLVPKDITAMTEMEKRLAAEIQKKQTGVQNLREVAAQIESAKFEIRSLGGRSEQIAQDLRDLRFVQQNTVLAKVLNTGSVAKPDKDRRPVFAAIGFMGGACIPIGLLLLFGLLDTRYRYSDETSASVGGTGPGGLTLLGILPNLPDRLSDPEQAAIAAHCVHQIRTMLQINAGMEDRRVFAVTSASPGDGKTSLCLALGLSYAACGTRTLLIDCDLIGSGLSSRMNVNAPEGVLEAITNRTLLPYVRQTDVNDVSILPCGSASNLHASTLSPQSLRRLIEEAEQHYEVILIDTGPILGSIEASLVCAAADAVILTVARGQQRPMVERSLGHLQAIGAKLAGVVFNRAQAQDFERSISGVSIRSVGVPGMPRGARPTGPRLGPVARAVQGQPNEAPSEETNGDGH</sequence>
<dbReference type="EC" id="2.7.10.2" evidence="2"/>
<dbReference type="InterPro" id="IPR027417">
    <property type="entry name" value="P-loop_NTPase"/>
</dbReference>
<dbReference type="GO" id="GO:0004713">
    <property type="term" value="F:protein tyrosine kinase activity"/>
    <property type="evidence" value="ECO:0007669"/>
    <property type="project" value="TreeGrafter"/>
</dbReference>
<name>A0A7M2X079_9BACT</name>
<feature type="domain" description="AAA" evidence="12">
    <location>
        <begin position="532"/>
        <end position="670"/>
    </location>
</feature>
<keyword evidence="9" id="KW-0175">Coiled coil</keyword>
<keyword evidence="6" id="KW-0067">ATP-binding</keyword>
<proteinExistence type="inferred from homology"/>
<dbReference type="PANTHER" id="PTHR32309:SF13">
    <property type="entry name" value="FERRIC ENTEROBACTIN TRANSPORT PROTEIN FEPE"/>
    <property type="match status" value="1"/>
</dbReference>
<dbReference type="InterPro" id="IPR025669">
    <property type="entry name" value="AAA_dom"/>
</dbReference>
<dbReference type="SUPFAM" id="SSF52540">
    <property type="entry name" value="P-loop containing nucleoside triphosphate hydrolases"/>
    <property type="match status" value="1"/>
</dbReference>
<evidence type="ECO:0000256" key="1">
    <source>
        <dbReference type="ARBA" id="ARBA00007316"/>
    </source>
</evidence>